<name>A0ABQ4M2S9_9BACL</name>
<proteinExistence type="predicted"/>
<organism evidence="1 2">
    <name type="scientific">Paenibacillus cookii</name>
    <dbReference type="NCBI Taxonomy" id="157839"/>
    <lineage>
        <taxon>Bacteria</taxon>
        <taxon>Bacillati</taxon>
        <taxon>Bacillota</taxon>
        <taxon>Bacilli</taxon>
        <taxon>Bacillales</taxon>
        <taxon>Paenibacillaceae</taxon>
        <taxon>Paenibacillus</taxon>
    </lineage>
</organism>
<comment type="caution">
    <text evidence="1">The sequence shown here is derived from an EMBL/GenBank/DDBJ whole genome shotgun (WGS) entry which is preliminary data.</text>
</comment>
<accession>A0ABQ4M2S9</accession>
<sequence length="71" mass="7683">MDGFRGADTSEVCVSLISGIGEGMFAKTNLKLENLDTSNKEVNNQTYPVLLLCGRSASTDTANQQVVLRME</sequence>
<dbReference type="EMBL" id="BORW01000038">
    <property type="protein sequence ID" value="GIO69846.1"/>
    <property type="molecule type" value="Genomic_DNA"/>
</dbReference>
<dbReference type="Proteomes" id="UP000680638">
    <property type="component" value="Unassembled WGS sequence"/>
</dbReference>
<keyword evidence="2" id="KW-1185">Reference proteome</keyword>
<reference evidence="1 2" key="1">
    <citation type="submission" date="2021-03" db="EMBL/GenBank/DDBJ databases">
        <title>Antimicrobial resistance genes in bacteria isolated from Japanese honey, and their potential for conferring macrolide and lincosamide resistance in the American foulbrood pathogen Paenibacillus larvae.</title>
        <authorList>
            <person name="Okamoto M."/>
            <person name="Kumagai M."/>
            <person name="Kanamori H."/>
            <person name="Takamatsu D."/>
        </authorList>
    </citation>
    <scope>NUCLEOTIDE SEQUENCE [LARGE SCALE GENOMIC DNA]</scope>
    <source>
        <strain evidence="1 2">J21TS3</strain>
    </source>
</reference>
<protein>
    <submittedName>
        <fullName evidence="1">Uncharacterized protein</fullName>
    </submittedName>
</protein>
<gene>
    <name evidence="1" type="ORF">J21TS3_46670</name>
</gene>
<evidence type="ECO:0000313" key="2">
    <source>
        <dbReference type="Proteomes" id="UP000680638"/>
    </source>
</evidence>
<evidence type="ECO:0000313" key="1">
    <source>
        <dbReference type="EMBL" id="GIO69846.1"/>
    </source>
</evidence>